<dbReference type="SUPFAM" id="SSF51182">
    <property type="entry name" value="RmlC-like cupins"/>
    <property type="match status" value="1"/>
</dbReference>
<dbReference type="Pfam" id="PF07883">
    <property type="entry name" value="Cupin_2"/>
    <property type="match status" value="1"/>
</dbReference>
<evidence type="ECO:0000313" key="3">
    <source>
        <dbReference type="EMBL" id="GGB25616.1"/>
    </source>
</evidence>
<organism evidence="3 4">
    <name type="scientific">Flexivirga endophytica</name>
    <dbReference type="NCBI Taxonomy" id="1849103"/>
    <lineage>
        <taxon>Bacteria</taxon>
        <taxon>Bacillati</taxon>
        <taxon>Actinomycetota</taxon>
        <taxon>Actinomycetes</taxon>
        <taxon>Micrococcales</taxon>
        <taxon>Dermacoccaceae</taxon>
        <taxon>Flexivirga</taxon>
    </lineage>
</organism>
<dbReference type="AlphaFoldDB" id="A0A916T259"/>
<gene>
    <name evidence="3" type="ORF">GCM10011492_14670</name>
</gene>
<dbReference type="InterPro" id="IPR014710">
    <property type="entry name" value="RmlC-like_jellyroll"/>
</dbReference>
<dbReference type="PANTHER" id="PTHR35848:SF6">
    <property type="entry name" value="CUPIN TYPE-2 DOMAIN-CONTAINING PROTEIN"/>
    <property type="match status" value="1"/>
</dbReference>
<sequence>MLEREGAYAFPHALHGGSGEITVQWHAFEQLRLPVAVQTWRLPPGASEGLHTHDPTSDPLEELYLVIAGTGRMRVDDDVHDIRPGDCVVAAAGTEHDLTNTGDDELRVLVVWGSPGEADWSSFGTAAKARQVREA</sequence>
<name>A0A916T259_9MICO</name>
<evidence type="ECO:0000313" key="4">
    <source>
        <dbReference type="Proteomes" id="UP000636793"/>
    </source>
</evidence>
<dbReference type="Gene3D" id="2.60.120.10">
    <property type="entry name" value="Jelly Rolls"/>
    <property type="match status" value="1"/>
</dbReference>
<evidence type="ECO:0000259" key="2">
    <source>
        <dbReference type="Pfam" id="PF07883"/>
    </source>
</evidence>
<dbReference type="InterPro" id="IPR013096">
    <property type="entry name" value="Cupin_2"/>
</dbReference>
<dbReference type="GO" id="GO:0046872">
    <property type="term" value="F:metal ion binding"/>
    <property type="evidence" value="ECO:0007669"/>
    <property type="project" value="UniProtKB-KW"/>
</dbReference>
<accession>A0A916T259</accession>
<dbReference type="EMBL" id="BMHI01000002">
    <property type="protein sequence ID" value="GGB25616.1"/>
    <property type="molecule type" value="Genomic_DNA"/>
</dbReference>
<reference evidence="3" key="1">
    <citation type="journal article" date="2014" name="Int. J. Syst. Evol. Microbiol.">
        <title>Complete genome sequence of Corynebacterium casei LMG S-19264T (=DSM 44701T), isolated from a smear-ripened cheese.</title>
        <authorList>
            <consortium name="US DOE Joint Genome Institute (JGI-PGF)"/>
            <person name="Walter F."/>
            <person name="Albersmeier A."/>
            <person name="Kalinowski J."/>
            <person name="Ruckert C."/>
        </authorList>
    </citation>
    <scope>NUCLEOTIDE SEQUENCE</scope>
    <source>
        <strain evidence="3">CGMCC 1.15085</strain>
    </source>
</reference>
<reference evidence="3" key="2">
    <citation type="submission" date="2020-09" db="EMBL/GenBank/DDBJ databases">
        <authorList>
            <person name="Sun Q."/>
            <person name="Zhou Y."/>
        </authorList>
    </citation>
    <scope>NUCLEOTIDE SEQUENCE</scope>
    <source>
        <strain evidence="3">CGMCC 1.15085</strain>
    </source>
</reference>
<dbReference type="InterPro" id="IPR051610">
    <property type="entry name" value="GPI/OXD"/>
</dbReference>
<keyword evidence="1" id="KW-0479">Metal-binding</keyword>
<dbReference type="PANTHER" id="PTHR35848">
    <property type="entry name" value="OXALATE-BINDING PROTEIN"/>
    <property type="match status" value="1"/>
</dbReference>
<proteinExistence type="predicted"/>
<protein>
    <recommendedName>
        <fullName evidence="2">Cupin type-2 domain-containing protein</fullName>
    </recommendedName>
</protein>
<dbReference type="InterPro" id="IPR011051">
    <property type="entry name" value="RmlC_Cupin_sf"/>
</dbReference>
<keyword evidence="4" id="KW-1185">Reference proteome</keyword>
<dbReference type="RefSeq" id="WP_188836308.1">
    <property type="nucleotide sequence ID" value="NZ_BMHI01000002.1"/>
</dbReference>
<comment type="caution">
    <text evidence="3">The sequence shown here is derived from an EMBL/GenBank/DDBJ whole genome shotgun (WGS) entry which is preliminary data.</text>
</comment>
<evidence type="ECO:0000256" key="1">
    <source>
        <dbReference type="ARBA" id="ARBA00022723"/>
    </source>
</evidence>
<dbReference type="Proteomes" id="UP000636793">
    <property type="component" value="Unassembled WGS sequence"/>
</dbReference>
<feature type="domain" description="Cupin type-2" evidence="2">
    <location>
        <begin position="40"/>
        <end position="112"/>
    </location>
</feature>